<reference evidence="2" key="1">
    <citation type="submission" date="2018-04" db="EMBL/GenBank/DDBJ databases">
        <authorList>
            <person name="Lucker S."/>
            <person name="Sakoula D."/>
        </authorList>
    </citation>
    <scope>NUCLEOTIDE SEQUENCE [LARGE SCALE GENOMIC DNA]</scope>
</reference>
<dbReference type="EMBL" id="OUNR01000017">
    <property type="protein sequence ID" value="SPP65528.1"/>
    <property type="molecule type" value="Genomic_DNA"/>
</dbReference>
<dbReference type="Proteomes" id="UP000248168">
    <property type="component" value="Unassembled WGS sequence"/>
</dbReference>
<keyword evidence="2" id="KW-1185">Reference proteome</keyword>
<dbReference type="InParanoid" id="A0A330LEW0"/>
<evidence type="ECO:0000313" key="1">
    <source>
        <dbReference type="EMBL" id="SPP65528.1"/>
    </source>
</evidence>
<dbReference type="AlphaFoldDB" id="A0A330LEW0"/>
<protein>
    <recommendedName>
        <fullName evidence="3">Lipoprotein</fullName>
    </recommendedName>
</protein>
<gene>
    <name evidence="1" type="ORF">NITLEN_40001</name>
</gene>
<name>A0A330LEW0_9BACT</name>
<evidence type="ECO:0000313" key="2">
    <source>
        <dbReference type="Proteomes" id="UP000248168"/>
    </source>
</evidence>
<dbReference type="OrthoDB" id="9784861at2"/>
<sequence length="167" mass="17829">MKQPLSNLSISSLLCTALVISGCQTSTSLKTTGLDNPGFMNLWGTYTHCKSTSDLDETQQAMGTLTTAALAGQGHDGFVLPMPQQLEQFVTTPANRLAVDVHAMAASCSLHAGQVAFSSGRIDLAREALAGVITLHKENQEPTYYLAQAHKLLAEMENGVQISLQTH</sequence>
<proteinExistence type="predicted"/>
<dbReference type="PROSITE" id="PS51257">
    <property type="entry name" value="PROKAR_LIPOPROTEIN"/>
    <property type="match status" value="1"/>
</dbReference>
<evidence type="ECO:0008006" key="3">
    <source>
        <dbReference type="Google" id="ProtNLM"/>
    </source>
</evidence>
<organism evidence="1 2">
    <name type="scientific">Nitrospira lenta</name>
    <dbReference type="NCBI Taxonomy" id="1436998"/>
    <lineage>
        <taxon>Bacteria</taxon>
        <taxon>Pseudomonadati</taxon>
        <taxon>Nitrospirota</taxon>
        <taxon>Nitrospiria</taxon>
        <taxon>Nitrospirales</taxon>
        <taxon>Nitrospiraceae</taxon>
        <taxon>Nitrospira</taxon>
    </lineage>
</organism>
<accession>A0A330LEW0</accession>